<proteinExistence type="predicted"/>
<name>A0A3N0CJX0_9ACTN</name>
<dbReference type="Proteomes" id="UP000267128">
    <property type="component" value="Unassembled WGS sequence"/>
</dbReference>
<dbReference type="EMBL" id="RJSE01000006">
    <property type="protein sequence ID" value="RNL63639.1"/>
    <property type="molecule type" value="Genomic_DNA"/>
</dbReference>
<evidence type="ECO:0008006" key="4">
    <source>
        <dbReference type="Google" id="ProtNLM"/>
    </source>
</evidence>
<dbReference type="AlphaFoldDB" id="A0A3N0CJX0"/>
<feature type="region of interest" description="Disordered" evidence="1">
    <location>
        <begin position="94"/>
        <end position="120"/>
    </location>
</feature>
<sequence length="120" mass="13161">MTAKPKPPTNLSTAGKALWTEVVARYTLRADELRCLEDACATTDMLATLEQEWRDAGRPFMSTGSMGQEVEHPLIGSIDKMRKSRQAFIRQLKLPDEAPAGGPVVNPARAAADTRWKHGA</sequence>
<protein>
    <recommendedName>
        <fullName evidence="4">P27 family phage terminase small subunit</fullName>
    </recommendedName>
</protein>
<reference evidence="2 3" key="1">
    <citation type="submission" date="2018-11" db="EMBL/GenBank/DDBJ databases">
        <authorList>
            <person name="Li F."/>
        </authorList>
    </citation>
    <scope>NUCLEOTIDE SEQUENCE [LARGE SCALE GENOMIC DNA]</scope>
    <source>
        <strain evidence="2 3">Gsoil 097</strain>
    </source>
</reference>
<evidence type="ECO:0000313" key="2">
    <source>
        <dbReference type="EMBL" id="RNL63639.1"/>
    </source>
</evidence>
<keyword evidence="3" id="KW-1185">Reference proteome</keyword>
<gene>
    <name evidence="2" type="ORF">EFK50_07805</name>
</gene>
<organism evidence="2 3">
    <name type="scientific">Nocardioides marmoriginsengisoli</name>
    <dbReference type="NCBI Taxonomy" id="661483"/>
    <lineage>
        <taxon>Bacteria</taxon>
        <taxon>Bacillati</taxon>
        <taxon>Actinomycetota</taxon>
        <taxon>Actinomycetes</taxon>
        <taxon>Propionibacteriales</taxon>
        <taxon>Nocardioidaceae</taxon>
        <taxon>Nocardioides</taxon>
    </lineage>
</organism>
<comment type="caution">
    <text evidence="2">The sequence shown here is derived from an EMBL/GenBank/DDBJ whole genome shotgun (WGS) entry which is preliminary data.</text>
</comment>
<evidence type="ECO:0000256" key="1">
    <source>
        <dbReference type="SAM" id="MobiDB-lite"/>
    </source>
</evidence>
<accession>A0A3N0CJX0</accession>
<dbReference type="OrthoDB" id="4746612at2"/>
<evidence type="ECO:0000313" key="3">
    <source>
        <dbReference type="Proteomes" id="UP000267128"/>
    </source>
</evidence>
<dbReference type="RefSeq" id="WP_123227025.1">
    <property type="nucleotide sequence ID" value="NZ_RJSE01000006.1"/>
</dbReference>